<sequence>MSSDKHGERGLGRALYDEFRARIADGTYAVGAPLPSSRALAAERGLSRATVSLVYEQLAADGFIDTRGGAVSRVAAGAAPGSPVRRTTRGAIGTVAADPHAGRLSAWGARVEGMALQDTGTVAVDGEIDFIYGPLAGRDFPTLTWLRALRAVERQRTPRLAYEDPRGNIELRRALQAHLSQTRGLSCSTDQLMIVNGSQQALDLCARLLLDPGDPVAVENPGYRMAHHVFEAYGADLQCIDVDEHGLRTDQLHALRRAQMLYVTPTHQFPLGSFLPIGRRRELLAWAADRRAWVIEDDYDSEYRYSVRPEASLLSLDTQGCVIHVGTFSKTLSPQLRLGYMVVPDRLVDTFAAAKRLTDRHAATGVQRALALLLEDGSYGRHVRRMRRLQHARQRALVEALQAHLSGRIEMQGLASGLHLVVWIPALPSSAEPALAREAGRLGVRVYPVSPLFHRSGHKAGRSRPAGLVMGYALLEREAIAEGVRRLSEALRRIDPPA</sequence>
<keyword evidence="2" id="KW-0663">Pyridoxal phosphate</keyword>
<dbReference type="PROSITE" id="PS50949">
    <property type="entry name" value="HTH_GNTR"/>
    <property type="match status" value="1"/>
</dbReference>
<evidence type="ECO:0000313" key="7">
    <source>
        <dbReference type="EMBL" id="CAG2153171.1"/>
    </source>
</evidence>
<dbReference type="InterPro" id="IPR015424">
    <property type="entry name" value="PyrdxlP-dep_Trfase"/>
</dbReference>
<dbReference type="InterPro" id="IPR036388">
    <property type="entry name" value="WH-like_DNA-bd_sf"/>
</dbReference>
<accession>A0A916MZM3</accession>
<dbReference type="Gene3D" id="1.10.10.10">
    <property type="entry name" value="Winged helix-like DNA-binding domain superfamily/Winged helix DNA-binding domain"/>
    <property type="match status" value="1"/>
</dbReference>
<dbReference type="PANTHER" id="PTHR46577">
    <property type="entry name" value="HTH-TYPE TRANSCRIPTIONAL REGULATORY PROTEIN GABR"/>
    <property type="match status" value="1"/>
</dbReference>
<evidence type="ECO:0000256" key="5">
    <source>
        <dbReference type="ARBA" id="ARBA00023163"/>
    </source>
</evidence>
<dbReference type="Pfam" id="PF00155">
    <property type="entry name" value="Aminotran_1_2"/>
    <property type="match status" value="1"/>
</dbReference>
<dbReference type="CDD" id="cd00609">
    <property type="entry name" value="AAT_like"/>
    <property type="match status" value="1"/>
</dbReference>
<dbReference type="Proteomes" id="UP000672934">
    <property type="component" value="Unassembled WGS sequence"/>
</dbReference>
<dbReference type="SMART" id="SM00345">
    <property type="entry name" value="HTH_GNTR"/>
    <property type="match status" value="1"/>
</dbReference>
<protein>
    <submittedName>
        <fullName evidence="7">HTH-type transcriptional regulatory protein GabR</fullName>
    </submittedName>
</protein>
<dbReference type="Pfam" id="PF00392">
    <property type="entry name" value="GntR"/>
    <property type="match status" value="1"/>
</dbReference>
<evidence type="ECO:0000256" key="3">
    <source>
        <dbReference type="ARBA" id="ARBA00023015"/>
    </source>
</evidence>
<dbReference type="AlphaFoldDB" id="A0A916MZM3"/>
<reference evidence="7" key="1">
    <citation type="submission" date="2021-03" db="EMBL/GenBank/DDBJ databases">
        <authorList>
            <person name="Peeters C."/>
        </authorList>
    </citation>
    <scope>NUCLEOTIDE SEQUENCE</scope>
    <source>
        <strain evidence="7">LMG 31506</strain>
    </source>
</reference>
<dbReference type="InterPro" id="IPR051446">
    <property type="entry name" value="HTH_trans_reg/aminotransferase"/>
</dbReference>
<keyword evidence="3" id="KW-0805">Transcription regulation</keyword>
<comment type="caution">
    <text evidence="7">The sequence shown here is derived from an EMBL/GenBank/DDBJ whole genome shotgun (WGS) entry which is preliminary data.</text>
</comment>
<dbReference type="RefSeq" id="WP_211949643.1">
    <property type="nucleotide sequence ID" value="NZ_CAJPUY010000019.1"/>
</dbReference>
<dbReference type="EMBL" id="CAJPUY010000019">
    <property type="protein sequence ID" value="CAG2153171.1"/>
    <property type="molecule type" value="Genomic_DNA"/>
</dbReference>
<keyword evidence="5" id="KW-0804">Transcription</keyword>
<evidence type="ECO:0000313" key="8">
    <source>
        <dbReference type="Proteomes" id="UP000672934"/>
    </source>
</evidence>
<dbReference type="GO" id="GO:0030170">
    <property type="term" value="F:pyridoxal phosphate binding"/>
    <property type="evidence" value="ECO:0007669"/>
    <property type="project" value="InterPro"/>
</dbReference>
<dbReference type="PANTHER" id="PTHR46577:SF1">
    <property type="entry name" value="HTH-TYPE TRANSCRIPTIONAL REGULATORY PROTEIN GABR"/>
    <property type="match status" value="1"/>
</dbReference>
<dbReference type="CDD" id="cd07377">
    <property type="entry name" value="WHTH_GntR"/>
    <property type="match status" value="1"/>
</dbReference>
<evidence type="ECO:0000256" key="2">
    <source>
        <dbReference type="ARBA" id="ARBA00022898"/>
    </source>
</evidence>
<dbReference type="InterPro" id="IPR015421">
    <property type="entry name" value="PyrdxlP-dep_Trfase_major"/>
</dbReference>
<gene>
    <name evidence="7" type="primary">gabR_2</name>
    <name evidence="7" type="ORF">LMG31506_04759</name>
</gene>
<keyword evidence="8" id="KW-1185">Reference proteome</keyword>
<dbReference type="InterPro" id="IPR000524">
    <property type="entry name" value="Tscrpt_reg_HTH_GntR"/>
</dbReference>
<dbReference type="InterPro" id="IPR004839">
    <property type="entry name" value="Aminotransferase_I/II_large"/>
</dbReference>
<dbReference type="InterPro" id="IPR036390">
    <property type="entry name" value="WH_DNA-bd_sf"/>
</dbReference>
<evidence type="ECO:0000259" key="6">
    <source>
        <dbReference type="PROSITE" id="PS50949"/>
    </source>
</evidence>
<dbReference type="SUPFAM" id="SSF53383">
    <property type="entry name" value="PLP-dependent transferases"/>
    <property type="match status" value="1"/>
</dbReference>
<feature type="domain" description="HTH gntR-type" evidence="6">
    <location>
        <begin position="9"/>
        <end position="77"/>
    </location>
</feature>
<dbReference type="GO" id="GO:0003677">
    <property type="term" value="F:DNA binding"/>
    <property type="evidence" value="ECO:0007669"/>
    <property type="project" value="UniProtKB-KW"/>
</dbReference>
<proteinExistence type="inferred from homology"/>
<evidence type="ECO:0000256" key="1">
    <source>
        <dbReference type="ARBA" id="ARBA00005384"/>
    </source>
</evidence>
<dbReference type="SUPFAM" id="SSF46785">
    <property type="entry name" value="Winged helix' DNA-binding domain"/>
    <property type="match status" value="1"/>
</dbReference>
<organism evidence="7 8">
    <name type="scientific">Cupriavidus yeoncheonensis</name>
    <dbReference type="NCBI Taxonomy" id="1462994"/>
    <lineage>
        <taxon>Bacteria</taxon>
        <taxon>Pseudomonadati</taxon>
        <taxon>Pseudomonadota</taxon>
        <taxon>Betaproteobacteria</taxon>
        <taxon>Burkholderiales</taxon>
        <taxon>Burkholderiaceae</taxon>
        <taxon>Cupriavidus</taxon>
    </lineage>
</organism>
<comment type="similarity">
    <text evidence="1">In the C-terminal section; belongs to the class-I pyridoxal-phosphate-dependent aminotransferase family.</text>
</comment>
<dbReference type="GO" id="GO:0003700">
    <property type="term" value="F:DNA-binding transcription factor activity"/>
    <property type="evidence" value="ECO:0007669"/>
    <property type="project" value="InterPro"/>
</dbReference>
<keyword evidence="4" id="KW-0238">DNA-binding</keyword>
<evidence type="ECO:0000256" key="4">
    <source>
        <dbReference type="ARBA" id="ARBA00023125"/>
    </source>
</evidence>
<dbReference type="Gene3D" id="3.40.640.10">
    <property type="entry name" value="Type I PLP-dependent aspartate aminotransferase-like (Major domain)"/>
    <property type="match status" value="1"/>
</dbReference>
<dbReference type="PRINTS" id="PR00035">
    <property type="entry name" value="HTHGNTR"/>
</dbReference>
<name>A0A916MZM3_9BURK</name>